<dbReference type="GO" id="GO:0015192">
    <property type="term" value="F:L-phenylalanine transmembrane transporter activity"/>
    <property type="evidence" value="ECO:0007669"/>
    <property type="project" value="TreeGrafter"/>
</dbReference>
<evidence type="ECO:0000313" key="5">
    <source>
        <dbReference type="EMBL" id="BEQ15623.1"/>
    </source>
</evidence>
<dbReference type="Pfam" id="PF12399">
    <property type="entry name" value="BCA_ABC_TP_C"/>
    <property type="match status" value="1"/>
</dbReference>
<dbReference type="GO" id="GO:0042941">
    <property type="term" value="P:D-alanine transmembrane transport"/>
    <property type="evidence" value="ECO:0007669"/>
    <property type="project" value="TreeGrafter"/>
</dbReference>
<dbReference type="InterPro" id="IPR003439">
    <property type="entry name" value="ABC_transporter-like_ATP-bd"/>
</dbReference>
<dbReference type="PANTHER" id="PTHR45772:SF7">
    <property type="entry name" value="AMINO ACID ABC TRANSPORTER ATP-BINDING PROTEIN"/>
    <property type="match status" value="1"/>
</dbReference>
<dbReference type="GO" id="GO:0005304">
    <property type="term" value="F:L-valine transmembrane transporter activity"/>
    <property type="evidence" value="ECO:0007669"/>
    <property type="project" value="TreeGrafter"/>
</dbReference>
<dbReference type="GO" id="GO:0015188">
    <property type="term" value="F:L-isoleucine transmembrane transporter activity"/>
    <property type="evidence" value="ECO:0007669"/>
    <property type="project" value="TreeGrafter"/>
</dbReference>
<reference evidence="6" key="1">
    <citation type="journal article" date="2023" name="Arch. Microbiol.">
        <title>Desulfoferula mesophilus gen. nov. sp. nov., a mesophilic sulfate-reducing bacterium isolated from a brackish lake sediment.</title>
        <authorList>
            <person name="Watanabe T."/>
            <person name="Yabe T."/>
            <person name="Tsuji J.M."/>
            <person name="Fukui M."/>
        </authorList>
    </citation>
    <scope>NUCLEOTIDE SEQUENCE [LARGE SCALE GENOMIC DNA]</scope>
    <source>
        <strain evidence="6">12FAK</strain>
    </source>
</reference>
<evidence type="ECO:0000259" key="4">
    <source>
        <dbReference type="PROSITE" id="PS50893"/>
    </source>
</evidence>
<dbReference type="GO" id="GO:1903806">
    <property type="term" value="P:L-isoleucine import across plasma membrane"/>
    <property type="evidence" value="ECO:0007669"/>
    <property type="project" value="TreeGrafter"/>
</dbReference>
<dbReference type="EMBL" id="AP028679">
    <property type="protein sequence ID" value="BEQ15623.1"/>
    <property type="molecule type" value="Genomic_DNA"/>
</dbReference>
<keyword evidence="1" id="KW-0813">Transport</keyword>
<sequence>MAQARDYLVVDELTKHFGGLAAVEKLSFSLDRGQILGLIGPNGAGKTTVFNLITGFLPATAGRVSFRGESLLGKKPHQIVNQGLARTFQLVKPFPELSLFDNIRVACYGPRFLSQGLDEEAARHRILEVAEQVGLPKDLEQPASALGHGDLRLLDIARALMVQPELLLLDEPLSGLSSIETQAIVELIKTLNQEGITLLIIEHKLKELMKVADRIVAIDFGQKLAAGTPQEVVNHPAVVEAYLGTKDSYASA</sequence>
<dbReference type="SUPFAM" id="SSF52540">
    <property type="entry name" value="P-loop containing nucleoside triphosphate hydrolases"/>
    <property type="match status" value="1"/>
</dbReference>
<evidence type="ECO:0000256" key="2">
    <source>
        <dbReference type="ARBA" id="ARBA00022741"/>
    </source>
</evidence>
<dbReference type="PROSITE" id="PS50893">
    <property type="entry name" value="ABC_TRANSPORTER_2"/>
    <property type="match status" value="1"/>
</dbReference>
<dbReference type="Proteomes" id="UP001366166">
    <property type="component" value="Chromosome"/>
</dbReference>
<dbReference type="Gene3D" id="3.40.50.300">
    <property type="entry name" value="P-loop containing nucleotide triphosphate hydrolases"/>
    <property type="match status" value="1"/>
</dbReference>
<dbReference type="PANTHER" id="PTHR45772">
    <property type="entry name" value="CONSERVED COMPONENT OF ABC TRANSPORTER FOR NATURAL AMINO ACIDS-RELATED"/>
    <property type="match status" value="1"/>
</dbReference>
<accession>A0AAU9EEU2</accession>
<dbReference type="CDD" id="cd03219">
    <property type="entry name" value="ABC_Mj1267_LivG_branched"/>
    <property type="match status" value="1"/>
</dbReference>
<dbReference type="GO" id="GO:0016887">
    <property type="term" value="F:ATP hydrolysis activity"/>
    <property type="evidence" value="ECO:0007669"/>
    <property type="project" value="InterPro"/>
</dbReference>
<keyword evidence="6" id="KW-1185">Reference proteome</keyword>
<dbReference type="SMART" id="SM00382">
    <property type="entry name" value="AAA"/>
    <property type="match status" value="1"/>
</dbReference>
<keyword evidence="2" id="KW-0547">Nucleotide-binding</keyword>
<evidence type="ECO:0000256" key="1">
    <source>
        <dbReference type="ARBA" id="ARBA00022448"/>
    </source>
</evidence>
<dbReference type="GO" id="GO:0015808">
    <property type="term" value="P:L-alanine transport"/>
    <property type="evidence" value="ECO:0007669"/>
    <property type="project" value="TreeGrafter"/>
</dbReference>
<proteinExistence type="predicted"/>
<evidence type="ECO:0000256" key="3">
    <source>
        <dbReference type="ARBA" id="ARBA00022840"/>
    </source>
</evidence>
<dbReference type="Pfam" id="PF00005">
    <property type="entry name" value="ABC_tran"/>
    <property type="match status" value="1"/>
</dbReference>
<gene>
    <name evidence="5" type="ORF">FAK_26890</name>
</gene>
<dbReference type="KEGG" id="dmp:FAK_26890"/>
<dbReference type="InterPro" id="IPR003593">
    <property type="entry name" value="AAA+_ATPase"/>
</dbReference>
<dbReference type="InterPro" id="IPR027417">
    <property type="entry name" value="P-loop_NTPase"/>
</dbReference>
<organism evidence="5 6">
    <name type="scientific">Desulfoferula mesophila</name>
    <dbReference type="NCBI Taxonomy" id="3058419"/>
    <lineage>
        <taxon>Bacteria</taxon>
        <taxon>Pseudomonadati</taxon>
        <taxon>Thermodesulfobacteriota</taxon>
        <taxon>Desulfarculia</taxon>
        <taxon>Desulfarculales</taxon>
        <taxon>Desulfarculaceae</taxon>
        <taxon>Desulfoferula</taxon>
    </lineage>
</organism>
<dbReference type="GO" id="GO:1903805">
    <property type="term" value="P:L-valine import across plasma membrane"/>
    <property type="evidence" value="ECO:0007669"/>
    <property type="project" value="TreeGrafter"/>
</dbReference>
<name>A0AAU9EEU2_9BACT</name>
<dbReference type="InterPro" id="IPR032823">
    <property type="entry name" value="BCA_ABC_TP_C"/>
</dbReference>
<dbReference type="RefSeq" id="WP_338600277.1">
    <property type="nucleotide sequence ID" value="NZ_AP028679.1"/>
</dbReference>
<dbReference type="GO" id="GO:0005886">
    <property type="term" value="C:plasma membrane"/>
    <property type="evidence" value="ECO:0007669"/>
    <property type="project" value="TreeGrafter"/>
</dbReference>
<feature type="domain" description="ABC transporter" evidence="4">
    <location>
        <begin position="8"/>
        <end position="245"/>
    </location>
</feature>
<dbReference type="GO" id="GO:0005524">
    <property type="term" value="F:ATP binding"/>
    <property type="evidence" value="ECO:0007669"/>
    <property type="project" value="UniProtKB-KW"/>
</dbReference>
<dbReference type="InterPro" id="IPR051120">
    <property type="entry name" value="ABC_AA/LPS_Transport"/>
</dbReference>
<keyword evidence="3 5" id="KW-0067">ATP-binding</keyword>
<evidence type="ECO:0000313" key="6">
    <source>
        <dbReference type="Proteomes" id="UP001366166"/>
    </source>
</evidence>
<dbReference type="AlphaFoldDB" id="A0AAU9EEU2"/>
<protein>
    <submittedName>
        <fullName evidence="5">ABC transporter ATP-binding protein</fullName>
    </submittedName>
</protein>